<dbReference type="Gene3D" id="1.10.260.40">
    <property type="entry name" value="lambda repressor-like DNA-binding domains"/>
    <property type="match status" value="1"/>
</dbReference>
<evidence type="ECO:0000259" key="1">
    <source>
        <dbReference type="PROSITE" id="PS50943"/>
    </source>
</evidence>
<dbReference type="Pfam" id="PF19054">
    <property type="entry name" value="DUF5753"/>
    <property type="match status" value="1"/>
</dbReference>
<evidence type="ECO:0000313" key="3">
    <source>
        <dbReference type="Proteomes" id="UP001500665"/>
    </source>
</evidence>
<dbReference type="InterPro" id="IPR010982">
    <property type="entry name" value="Lambda_DNA-bd_dom_sf"/>
</dbReference>
<dbReference type="PROSITE" id="PS50943">
    <property type="entry name" value="HTH_CROC1"/>
    <property type="match status" value="1"/>
</dbReference>
<dbReference type="RefSeq" id="WP_344239401.1">
    <property type="nucleotide sequence ID" value="NZ_BAAAHH010000006.1"/>
</dbReference>
<dbReference type="Pfam" id="PF13560">
    <property type="entry name" value="HTH_31"/>
    <property type="match status" value="1"/>
</dbReference>
<dbReference type="Proteomes" id="UP001500665">
    <property type="component" value="Unassembled WGS sequence"/>
</dbReference>
<dbReference type="SMART" id="SM00530">
    <property type="entry name" value="HTH_XRE"/>
    <property type="match status" value="1"/>
</dbReference>
<keyword evidence="3" id="KW-1185">Reference proteome</keyword>
<reference evidence="2 3" key="1">
    <citation type="journal article" date="2019" name="Int. J. Syst. Evol. Microbiol.">
        <title>The Global Catalogue of Microorganisms (GCM) 10K type strain sequencing project: providing services to taxonomists for standard genome sequencing and annotation.</title>
        <authorList>
            <consortium name="The Broad Institute Genomics Platform"/>
            <consortium name="The Broad Institute Genome Sequencing Center for Infectious Disease"/>
            <person name="Wu L."/>
            <person name="Ma J."/>
        </authorList>
    </citation>
    <scope>NUCLEOTIDE SEQUENCE [LARGE SCALE GENOMIC DNA]</scope>
    <source>
        <strain evidence="2 3">JCM 10696</strain>
    </source>
</reference>
<accession>A0ABN1QTN5</accession>
<sequence>MTYRPTVRGRRLARELRRLRERQRLTLQDVADRLGWSRATVSRLETGQTRPRDVAELLDLYGVTSPERDALLTLSREARQMGWWTAYVDVFSGSYVGLEDESSEIRTWDAQLVHGLLQTEDYARAVITAGRFLPSEADIDRRILARKQRQALLDRADAPHLHVVLDEAAVLRPIGGPSVMRDQLAALAQAADRENVTLQVMPLAGGAHAGLDGRFTILSFPDPADPDIAYVEGTMGDVYIESAEAITQHRNRFERIVEEALSPADSIRLIAEAAKE</sequence>
<dbReference type="InterPro" id="IPR043917">
    <property type="entry name" value="DUF5753"/>
</dbReference>
<feature type="domain" description="HTH cro/C1-type" evidence="1">
    <location>
        <begin position="16"/>
        <end position="68"/>
    </location>
</feature>
<organism evidence="2 3">
    <name type="scientific">Actinocorallia libanotica</name>
    <dbReference type="NCBI Taxonomy" id="46162"/>
    <lineage>
        <taxon>Bacteria</taxon>
        <taxon>Bacillati</taxon>
        <taxon>Actinomycetota</taxon>
        <taxon>Actinomycetes</taxon>
        <taxon>Streptosporangiales</taxon>
        <taxon>Thermomonosporaceae</taxon>
        <taxon>Actinocorallia</taxon>
    </lineage>
</organism>
<dbReference type="CDD" id="cd00093">
    <property type="entry name" value="HTH_XRE"/>
    <property type="match status" value="1"/>
</dbReference>
<evidence type="ECO:0000313" key="2">
    <source>
        <dbReference type="EMBL" id="GAA0946636.1"/>
    </source>
</evidence>
<dbReference type="EMBL" id="BAAAHH010000006">
    <property type="protein sequence ID" value="GAA0946636.1"/>
    <property type="molecule type" value="Genomic_DNA"/>
</dbReference>
<name>A0ABN1QTN5_9ACTN</name>
<proteinExistence type="predicted"/>
<dbReference type="SUPFAM" id="SSF47413">
    <property type="entry name" value="lambda repressor-like DNA-binding domains"/>
    <property type="match status" value="1"/>
</dbReference>
<comment type="caution">
    <text evidence="2">The sequence shown here is derived from an EMBL/GenBank/DDBJ whole genome shotgun (WGS) entry which is preliminary data.</text>
</comment>
<dbReference type="InterPro" id="IPR001387">
    <property type="entry name" value="Cro/C1-type_HTH"/>
</dbReference>
<protein>
    <submittedName>
        <fullName evidence="2">Helix-turn-helix transcriptional regulator</fullName>
    </submittedName>
</protein>
<gene>
    <name evidence="2" type="ORF">GCM10009550_21440</name>
</gene>